<keyword evidence="1" id="KW-0812">Transmembrane</keyword>
<name>A0ABV1AJQ1_9FIRM</name>
<feature type="transmembrane region" description="Helical" evidence="1">
    <location>
        <begin position="15"/>
        <end position="35"/>
    </location>
</feature>
<keyword evidence="1" id="KW-0472">Membrane</keyword>
<dbReference type="RefSeq" id="WP_349077539.1">
    <property type="nucleotide sequence ID" value="NZ_JBBMEI010000004.1"/>
</dbReference>
<sequence length="107" mass="12299">MKGTKKRKKIRTQSVSTWSIIITIVLAVIFATVSVSSEKEFRVLRLTTDEYILCQNSAKELQDGSDYLTEQVRMYAMTGKTEYYSMRLVAESYGKSEESLPEEIRDV</sequence>
<organism evidence="2 3">
    <name type="scientific">Blautia intestinihominis</name>
    <dbReference type="NCBI Taxonomy" id="3133152"/>
    <lineage>
        <taxon>Bacteria</taxon>
        <taxon>Bacillati</taxon>
        <taxon>Bacillota</taxon>
        <taxon>Clostridia</taxon>
        <taxon>Lachnospirales</taxon>
        <taxon>Lachnospiraceae</taxon>
        <taxon>Blautia</taxon>
    </lineage>
</organism>
<reference evidence="2 3" key="1">
    <citation type="submission" date="2024-03" db="EMBL/GenBank/DDBJ databases">
        <title>Human intestinal bacterial collection.</title>
        <authorList>
            <person name="Pauvert C."/>
            <person name="Hitch T.C.A."/>
            <person name="Clavel T."/>
        </authorList>
    </citation>
    <scope>NUCLEOTIDE SEQUENCE [LARGE SCALE GENOMIC DNA]</scope>
    <source>
        <strain evidence="2 3">CLA-AA-H95</strain>
    </source>
</reference>
<evidence type="ECO:0000313" key="2">
    <source>
        <dbReference type="EMBL" id="MEQ2357209.1"/>
    </source>
</evidence>
<keyword evidence="1" id="KW-1133">Transmembrane helix</keyword>
<gene>
    <name evidence="2" type="ORF">WMO75_02440</name>
</gene>
<protein>
    <submittedName>
        <fullName evidence="2">Uncharacterized protein</fullName>
    </submittedName>
</protein>
<keyword evidence="3" id="KW-1185">Reference proteome</keyword>
<dbReference type="EMBL" id="JBBMEI010000004">
    <property type="protein sequence ID" value="MEQ2357209.1"/>
    <property type="molecule type" value="Genomic_DNA"/>
</dbReference>
<accession>A0ABV1AJQ1</accession>
<proteinExistence type="predicted"/>
<dbReference type="Proteomes" id="UP001446032">
    <property type="component" value="Unassembled WGS sequence"/>
</dbReference>
<comment type="caution">
    <text evidence="2">The sequence shown here is derived from an EMBL/GenBank/DDBJ whole genome shotgun (WGS) entry which is preliminary data.</text>
</comment>
<evidence type="ECO:0000256" key="1">
    <source>
        <dbReference type="SAM" id="Phobius"/>
    </source>
</evidence>
<evidence type="ECO:0000313" key="3">
    <source>
        <dbReference type="Proteomes" id="UP001446032"/>
    </source>
</evidence>